<dbReference type="AlphaFoldDB" id="A0A1H4L0D0"/>
<dbReference type="OrthoDB" id="7064009at2"/>
<dbReference type="InterPro" id="IPR002347">
    <property type="entry name" value="SDR_fam"/>
</dbReference>
<dbReference type="PANTHER" id="PTHR24321:SF14">
    <property type="entry name" value="SHORT-CHAIN TYPE DEHYDROGENASE_REDUCTASE BLR2146-RELATED"/>
    <property type="match status" value="1"/>
</dbReference>
<accession>A0A1H4L0D0</accession>
<dbReference type="SUPFAM" id="SSF51735">
    <property type="entry name" value="NAD(P)-binding Rossmann-fold domains"/>
    <property type="match status" value="1"/>
</dbReference>
<gene>
    <name evidence="3" type="ORF">SAMN04490239_1016</name>
</gene>
<dbReference type="RefSeq" id="WP_072946469.1">
    <property type="nucleotide sequence ID" value="NZ_FNSV01000005.1"/>
</dbReference>
<proteinExistence type="inferred from homology"/>
<dbReference type="Gene3D" id="3.40.50.720">
    <property type="entry name" value="NAD(P)-binding Rossmann-like Domain"/>
    <property type="match status" value="1"/>
</dbReference>
<dbReference type="PANTHER" id="PTHR24321">
    <property type="entry name" value="DEHYDROGENASES, SHORT CHAIN"/>
    <property type="match status" value="1"/>
</dbReference>
<sequence length="256" mass="27018">MNGLVDKRIAVAGGATGIGAETAHRLAAAGATVAIGDVNLERAKETVKDIESNGGRATAIQFDLSDDDSVNSFIKQSAEFMGGVDGLFNVGAEMTPSVFENDLTVLDTDMDVWKRVLDVNLFGYARTTKAVIPYMLEAGSGAIVNTSSGAAFFGLPNRVAYSASKGGVNTLTRHVATVWGKQGIRCNSVSPGMVMGETQKRMGHTAVHKEVLSLIRHTRLGEPADIAAAVTFLLSSDGEWVNGQCWNVDGGLNLRD</sequence>
<dbReference type="PROSITE" id="PS00061">
    <property type="entry name" value="ADH_SHORT"/>
    <property type="match status" value="1"/>
</dbReference>
<protein>
    <submittedName>
        <fullName evidence="3">NAD(P)-dependent dehydrogenase, short-chain alcohol dehydrogenase family</fullName>
    </submittedName>
</protein>
<dbReference type="PRINTS" id="PR00081">
    <property type="entry name" value="GDHRDH"/>
</dbReference>
<evidence type="ECO:0000256" key="2">
    <source>
        <dbReference type="ARBA" id="ARBA00023002"/>
    </source>
</evidence>
<evidence type="ECO:0000313" key="4">
    <source>
        <dbReference type="Proteomes" id="UP000183561"/>
    </source>
</evidence>
<name>A0A1H4L0D0_9NOCA</name>
<evidence type="ECO:0000313" key="3">
    <source>
        <dbReference type="EMBL" id="SEB64230.1"/>
    </source>
</evidence>
<dbReference type="EMBL" id="FNSV01000005">
    <property type="protein sequence ID" value="SEB64230.1"/>
    <property type="molecule type" value="Genomic_DNA"/>
</dbReference>
<dbReference type="InterPro" id="IPR020904">
    <property type="entry name" value="Sc_DH/Rdtase_CS"/>
</dbReference>
<keyword evidence="2" id="KW-0560">Oxidoreductase</keyword>
<reference evidence="4" key="1">
    <citation type="submission" date="2016-10" db="EMBL/GenBank/DDBJ databases">
        <authorList>
            <person name="Varghese N."/>
            <person name="Submissions S."/>
        </authorList>
    </citation>
    <scope>NUCLEOTIDE SEQUENCE [LARGE SCALE GENOMIC DNA]</scope>
    <source>
        <strain evidence="4">DSM 44498</strain>
    </source>
</reference>
<dbReference type="GO" id="GO:0016491">
    <property type="term" value="F:oxidoreductase activity"/>
    <property type="evidence" value="ECO:0007669"/>
    <property type="project" value="UniProtKB-KW"/>
</dbReference>
<keyword evidence="4" id="KW-1185">Reference proteome</keyword>
<organism evidence="3 4">
    <name type="scientific">Rhodococcus koreensis</name>
    <dbReference type="NCBI Taxonomy" id="99653"/>
    <lineage>
        <taxon>Bacteria</taxon>
        <taxon>Bacillati</taxon>
        <taxon>Actinomycetota</taxon>
        <taxon>Actinomycetes</taxon>
        <taxon>Mycobacteriales</taxon>
        <taxon>Nocardiaceae</taxon>
        <taxon>Rhodococcus</taxon>
    </lineage>
</organism>
<dbReference type="InterPro" id="IPR036291">
    <property type="entry name" value="NAD(P)-bd_dom_sf"/>
</dbReference>
<dbReference type="FunFam" id="3.40.50.720:FF:000084">
    <property type="entry name" value="Short-chain dehydrogenase reductase"/>
    <property type="match status" value="1"/>
</dbReference>
<evidence type="ECO:0000256" key="1">
    <source>
        <dbReference type="ARBA" id="ARBA00006484"/>
    </source>
</evidence>
<dbReference type="Pfam" id="PF13561">
    <property type="entry name" value="adh_short_C2"/>
    <property type="match status" value="1"/>
</dbReference>
<dbReference type="Proteomes" id="UP000183561">
    <property type="component" value="Unassembled WGS sequence"/>
</dbReference>
<comment type="similarity">
    <text evidence="1">Belongs to the short-chain dehydrogenases/reductases (SDR) family.</text>
</comment>
<dbReference type="CDD" id="cd05233">
    <property type="entry name" value="SDR_c"/>
    <property type="match status" value="1"/>
</dbReference>